<keyword evidence="3 6" id="KW-0812">Transmembrane</keyword>
<dbReference type="eggNOG" id="COG3658">
    <property type="taxonomic scope" value="Bacteria"/>
</dbReference>
<feature type="domain" description="Cytochrome b561 bacterial/Ni-hydrogenase" evidence="7">
    <location>
        <begin position="16"/>
        <end position="176"/>
    </location>
</feature>
<dbReference type="PANTHER" id="PTHR30485">
    <property type="entry name" value="NI/FE-HYDROGENASE 1 B-TYPE CYTOCHROME SUBUNIT"/>
    <property type="match status" value="1"/>
</dbReference>
<evidence type="ECO:0000256" key="4">
    <source>
        <dbReference type="ARBA" id="ARBA00022989"/>
    </source>
</evidence>
<evidence type="ECO:0000256" key="5">
    <source>
        <dbReference type="ARBA" id="ARBA00023136"/>
    </source>
</evidence>
<dbReference type="InterPro" id="IPR051542">
    <property type="entry name" value="Hydrogenase_cytochrome"/>
</dbReference>
<name>C8S261_9RHOB</name>
<dbReference type="GO" id="GO:0009055">
    <property type="term" value="F:electron transfer activity"/>
    <property type="evidence" value="ECO:0007669"/>
    <property type="project" value="InterPro"/>
</dbReference>
<evidence type="ECO:0000256" key="1">
    <source>
        <dbReference type="ARBA" id="ARBA00004651"/>
    </source>
</evidence>
<feature type="transmembrane region" description="Helical" evidence="6">
    <location>
        <begin position="21"/>
        <end position="38"/>
    </location>
</feature>
<evidence type="ECO:0000313" key="8">
    <source>
        <dbReference type="EMBL" id="EEW24933.1"/>
    </source>
</evidence>
<evidence type="ECO:0000256" key="6">
    <source>
        <dbReference type="SAM" id="Phobius"/>
    </source>
</evidence>
<dbReference type="EMBL" id="ACYY01000013">
    <property type="protein sequence ID" value="EEW24933.1"/>
    <property type="molecule type" value="Genomic_DNA"/>
</dbReference>
<dbReference type="Pfam" id="PF01292">
    <property type="entry name" value="Ni_hydr_CYTB"/>
    <property type="match status" value="1"/>
</dbReference>
<accession>C8S261</accession>
<dbReference type="PANTHER" id="PTHR30485:SF2">
    <property type="entry name" value="BLL0597 PROTEIN"/>
    <property type="match status" value="1"/>
</dbReference>
<dbReference type="Proteomes" id="UP000010121">
    <property type="component" value="Unassembled WGS sequence"/>
</dbReference>
<dbReference type="GO" id="GO:0005886">
    <property type="term" value="C:plasma membrane"/>
    <property type="evidence" value="ECO:0007669"/>
    <property type="project" value="UniProtKB-SubCell"/>
</dbReference>
<dbReference type="GO" id="GO:0022904">
    <property type="term" value="P:respiratory electron transport chain"/>
    <property type="evidence" value="ECO:0007669"/>
    <property type="project" value="InterPro"/>
</dbReference>
<reference evidence="8 9" key="1">
    <citation type="submission" date="2009-08" db="EMBL/GenBank/DDBJ databases">
        <title>The draft genome of Rhodobacter sp. SW2.</title>
        <authorList>
            <consortium name="US DOE Joint Genome Institute (JGI-PGF)"/>
            <person name="Lucas S."/>
            <person name="Copeland A."/>
            <person name="Lapidus A."/>
            <person name="Glavina del Rio T."/>
            <person name="Tice H."/>
            <person name="Bruce D."/>
            <person name="Goodwin L."/>
            <person name="Pitluck S."/>
            <person name="Larimer F."/>
            <person name="Land M.L."/>
            <person name="Hauser L."/>
            <person name="Emerson D."/>
        </authorList>
    </citation>
    <scope>NUCLEOTIDE SEQUENCE [LARGE SCALE GENOMIC DNA]</scope>
    <source>
        <strain evidence="8 9">SW2</strain>
    </source>
</reference>
<keyword evidence="4 6" id="KW-1133">Transmembrane helix</keyword>
<dbReference type="SUPFAM" id="SSF81342">
    <property type="entry name" value="Transmembrane di-heme cytochromes"/>
    <property type="match status" value="1"/>
</dbReference>
<dbReference type="AlphaFoldDB" id="C8S261"/>
<evidence type="ECO:0000256" key="3">
    <source>
        <dbReference type="ARBA" id="ARBA00022692"/>
    </source>
</evidence>
<dbReference type="InterPro" id="IPR016174">
    <property type="entry name" value="Di-haem_cyt_TM"/>
</dbReference>
<keyword evidence="2" id="KW-1003">Cell membrane</keyword>
<dbReference type="InterPro" id="IPR011577">
    <property type="entry name" value="Cyt_b561_bac/Ni-Hgenase"/>
</dbReference>
<keyword evidence="5 6" id="KW-0472">Membrane</keyword>
<proteinExistence type="predicted"/>
<organism evidence="8 9">
    <name type="scientific">Rhodobacter ferrooxidans</name>
    <dbReference type="NCBI Taxonomy" id="371731"/>
    <lineage>
        <taxon>Bacteria</taxon>
        <taxon>Pseudomonadati</taxon>
        <taxon>Pseudomonadota</taxon>
        <taxon>Alphaproteobacteria</taxon>
        <taxon>Rhodobacterales</taxon>
        <taxon>Rhodobacter group</taxon>
        <taxon>Rhodobacter</taxon>
    </lineage>
</organism>
<dbReference type="RefSeq" id="WP_008030814.1">
    <property type="nucleotide sequence ID" value="NZ_ACYY01000013.1"/>
</dbReference>
<protein>
    <submittedName>
        <fullName evidence="8">Cytochrome B561</fullName>
    </submittedName>
</protein>
<gene>
    <name evidence="8" type="ORF">Rsw2DRAFT_2130</name>
</gene>
<feature type="transmembrane region" description="Helical" evidence="6">
    <location>
        <begin position="44"/>
        <end position="62"/>
    </location>
</feature>
<keyword evidence="9" id="KW-1185">Reference proteome</keyword>
<sequence length="182" mass="20465">MQMISTRVATSNRVRVWDIGVRLFHWSLVTMFAATWFLTDPRSLHRNLGYVVIGLISFRLVWGLIGSKHARFADFVPSLGQLFRFVRDVFLGRETRYLGHNPLGAVMILALLTTLGGICGTGYMMGMDAFFGAEWVEDTHKALVNLALVLIAGHLSGVIFTSLRHRENLVKAMITGEKERDL</sequence>
<comment type="caution">
    <text evidence="8">The sequence shown here is derived from an EMBL/GenBank/DDBJ whole genome shotgun (WGS) entry which is preliminary data.</text>
</comment>
<comment type="subcellular location">
    <subcellularLocation>
        <location evidence="1">Cell membrane</location>
        <topology evidence="1">Multi-pass membrane protein</topology>
    </subcellularLocation>
</comment>
<evidence type="ECO:0000256" key="2">
    <source>
        <dbReference type="ARBA" id="ARBA00022475"/>
    </source>
</evidence>
<feature type="transmembrane region" description="Helical" evidence="6">
    <location>
        <begin position="103"/>
        <end position="123"/>
    </location>
</feature>
<feature type="transmembrane region" description="Helical" evidence="6">
    <location>
        <begin position="143"/>
        <end position="163"/>
    </location>
</feature>
<dbReference type="Gene3D" id="1.20.950.20">
    <property type="entry name" value="Transmembrane di-heme cytochromes, Chain C"/>
    <property type="match status" value="1"/>
</dbReference>
<dbReference type="GO" id="GO:0020037">
    <property type="term" value="F:heme binding"/>
    <property type="evidence" value="ECO:0007669"/>
    <property type="project" value="TreeGrafter"/>
</dbReference>
<dbReference type="STRING" id="371731.Rsw2DRAFT_2130"/>
<evidence type="ECO:0000259" key="7">
    <source>
        <dbReference type="Pfam" id="PF01292"/>
    </source>
</evidence>
<evidence type="ECO:0000313" key="9">
    <source>
        <dbReference type="Proteomes" id="UP000010121"/>
    </source>
</evidence>